<dbReference type="EMBL" id="UOEM01000060">
    <property type="protein sequence ID" value="VAW13222.1"/>
    <property type="molecule type" value="Genomic_DNA"/>
</dbReference>
<dbReference type="InterPro" id="IPR011852">
    <property type="entry name" value="TRAP_TAXI"/>
</dbReference>
<evidence type="ECO:0008006" key="2">
    <source>
        <dbReference type="Google" id="ProtNLM"/>
    </source>
</evidence>
<proteinExistence type="predicted"/>
<accession>A0A3B0TFH3</accession>
<dbReference type="PANTHER" id="PTHR42941">
    <property type="entry name" value="SLL1037 PROTEIN"/>
    <property type="match status" value="1"/>
</dbReference>
<dbReference type="AlphaFoldDB" id="A0A3B0TFH3"/>
<sequence>MPSFSSILRHAAHGLSALAVILVLGFPAAADPRNSAEPRNDTEWKERVNGGTVRIITKGLGCTCTNIASDMARVMNDVGELRVLPVIGRGSLLGIADIMHLKGIDLSILQSDVLAYVQRNNIHPAVANKVRYVTKLYNSELHLIAGRGIESINDLNGKTVSYDVKGRGSFITAQNVFDQLGIQPVPVNLERDVAIEKIRTGEIAAAFVVTGKPAASMQQVKPGDGLHLLSVPFVPGLAEIYLPSSLSSKDYPNLIPQGQDIDTIAVGEVLAVYNWKSDTERYRKLKRFVDVLFTNIQDLKFDEPIRHPKWKEINIVTDLPGWTRFKPAQDWLNANTQVADPQVADLRDRFRMFLAANGNAAGASGAANNQNELFQRFLVWSSQQ</sequence>
<organism evidence="1">
    <name type="scientific">hydrothermal vent metagenome</name>
    <dbReference type="NCBI Taxonomy" id="652676"/>
    <lineage>
        <taxon>unclassified sequences</taxon>
        <taxon>metagenomes</taxon>
        <taxon>ecological metagenomes</taxon>
    </lineage>
</organism>
<dbReference type="Gene3D" id="3.40.190.10">
    <property type="entry name" value="Periplasmic binding protein-like II"/>
    <property type="match status" value="2"/>
</dbReference>
<reference evidence="1" key="1">
    <citation type="submission" date="2018-06" db="EMBL/GenBank/DDBJ databases">
        <authorList>
            <person name="Zhirakovskaya E."/>
        </authorList>
    </citation>
    <scope>NUCLEOTIDE SEQUENCE</scope>
</reference>
<protein>
    <recommendedName>
        <fullName evidence="2">TRAP transporter solute receptor, TAXI family</fullName>
    </recommendedName>
</protein>
<dbReference type="Pfam" id="PF16868">
    <property type="entry name" value="NMT1_3"/>
    <property type="match status" value="1"/>
</dbReference>
<gene>
    <name evidence="1" type="ORF">MNBD_ALPHA09-832</name>
</gene>
<dbReference type="SUPFAM" id="SSF53850">
    <property type="entry name" value="Periplasmic binding protein-like II"/>
    <property type="match status" value="1"/>
</dbReference>
<evidence type="ECO:0000313" key="1">
    <source>
        <dbReference type="EMBL" id="VAW13222.1"/>
    </source>
</evidence>
<name>A0A3B0TFH3_9ZZZZ</name>
<dbReference type="PANTHER" id="PTHR42941:SF1">
    <property type="entry name" value="SLL1037 PROTEIN"/>
    <property type="match status" value="1"/>
</dbReference>